<evidence type="ECO:0000313" key="1">
    <source>
        <dbReference type="EMBL" id="RDH44771.1"/>
    </source>
</evidence>
<sequence>MNDIDLLDLVRKQEIPWSIQEYNERVDEGEEIEGGPEFLAGDYMPLDISGIKYPNSYLLDSPYIPGFKFEEWDPGQDKHTLFWCTCGIPDCWLFRCKITVRGEVVIWSDFECFHRHWQYDFGPFVFEYKQYLNGVRLFFNDKQLPHLSGFQ</sequence>
<protein>
    <submittedName>
        <fullName evidence="1">Uncharacterized protein</fullName>
    </submittedName>
</protein>
<name>A0A4V1INS7_9GAMM</name>
<evidence type="ECO:0000313" key="2">
    <source>
        <dbReference type="Proteomes" id="UP000257039"/>
    </source>
</evidence>
<dbReference type="AlphaFoldDB" id="A0A4V1INS7"/>
<organism evidence="1 2">
    <name type="scientific">Zooshikella ganghwensis</name>
    <dbReference type="NCBI Taxonomy" id="202772"/>
    <lineage>
        <taxon>Bacteria</taxon>
        <taxon>Pseudomonadati</taxon>
        <taxon>Pseudomonadota</taxon>
        <taxon>Gammaproteobacteria</taxon>
        <taxon>Oceanospirillales</taxon>
        <taxon>Zooshikellaceae</taxon>
        <taxon>Zooshikella</taxon>
    </lineage>
</organism>
<dbReference type="RefSeq" id="WP_094787855.1">
    <property type="nucleotide sequence ID" value="NZ_NDXW01000001.1"/>
</dbReference>
<dbReference type="EMBL" id="NDXW01000001">
    <property type="protein sequence ID" value="RDH44771.1"/>
    <property type="molecule type" value="Genomic_DNA"/>
</dbReference>
<keyword evidence="2" id="KW-1185">Reference proteome</keyword>
<proteinExistence type="predicted"/>
<dbReference type="Proteomes" id="UP000257039">
    <property type="component" value="Unassembled WGS sequence"/>
</dbReference>
<gene>
    <name evidence="1" type="ORF">B9G39_15755</name>
</gene>
<comment type="caution">
    <text evidence="1">The sequence shown here is derived from an EMBL/GenBank/DDBJ whole genome shotgun (WGS) entry which is preliminary data.</text>
</comment>
<accession>A0A4V1INS7</accession>
<reference evidence="1 2" key="1">
    <citation type="submission" date="2017-04" db="EMBL/GenBank/DDBJ databases">
        <title>Draft genome sequence of Zooshikella ganghwensis VG4 isolated from Red Sea sediments.</title>
        <authorList>
            <person name="Rehman Z."/>
            <person name="Alam I."/>
            <person name="Kamau A."/>
            <person name="Bajic V."/>
            <person name="Leiknes T."/>
        </authorList>
    </citation>
    <scope>NUCLEOTIDE SEQUENCE [LARGE SCALE GENOMIC DNA]</scope>
    <source>
        <strain evidence="1 2">VG4</strain>
    </source>
</reference>